<evidence type="ECO:0000256" key="1">
    <source>
        <dbReference type="SAM" id="MobiDB-lite"/>
    </source>
</evidence>
<dbReference type="AlphaFoldDB" id="A0A517ZKY8"/>
<name>A0A517ZKY8_9PLAN</name>
<keyword evidence="3" id="KW-1185">Reference proteome</keyword>
<dbReference type="Proteomes" id="UP000319383">
    <property type="component" value="Chromosome"/>
</dbReference>
<dbReference type="KEGG" id="sdyn:Mal52_15980"/>
<evidence type="ECO:0000313" key="3">
    <source>
        <dbReference type="Proteomes" id="UP000319383"/>
    </source>
</evidence>
<reference evidence="2 3" key="1">
    <citation type="submission" date="2019-02" db="EMBL/GenBank/DDBJ databases">
        <title>Deep-cultivation of Planctomycetes and their phenomic and genomic characterization uncovers novel biology.</title>
        <authorList>
            <person name="Wiegand S."/>
            <person name="Jogler M."/>
            <person name="Boedeker C."/>
            <person name="Pinto D."/>
            <person name="Vollmers J."/>
            <person name="Rivas-Marin E."/>
            <person name="Kohn T."/>
            <person name="Peeters S.H."/>
            <person name="Heuer A."/>
            <person name="Rast P."/>
            <person name="Oberbeckmann S."/>
            <person name="Bunk B."/>
            <person name="Jeske O."/>
            <person name="Meyerdierks A."/>
            <person name="Storesund J.E."/>
            <person name="Kallscheuer N."/>
            <person name="Luecker S."/>
            <person name="Lage O.M."/>
            <person name="Pohl T."/>
            <person name="Merkel B.J."/>
            <person name="Hornburger P."/>
            <person name="Mueller R.-W."/>
            <person name="Bruemmer F."/>
            <person name="Labrenz M."/>
            <person name="Spormann A.M."/>
            <person name="Op den Camp H."/>
            <person name="Overmann J."/>
            <person name="Amann R."/>
            <person name="Jetten M.S.M."/>
            <person name="Mascher T."/>
            <person name="Medema M.H."/>
            <person name="Devos D.P."/>
            <person name="Kaster A.-K."/>
            <person name="Ovreas L."/>
            <person name="Rohde M."/>
            <person name="Galperin M.Y."/>
            <person name="Jogler C."/>
        </authorList>
    </citation>
    <scope>NUCLEOTIDE SEQUENCE [LARGE SCALE GENOMIC DNA]</scope>
    <source>
        <strain evidence="2 3">Mal52</strain>
    </source>
</reference>
<dbReference type="RefSeq" id="WP_145375199.1">
    <property type="nucleotide sequence ID" value="NZ_CP036276.1"/>
</dbReference>
<organism evidence="2 3">
    <name type="scientific">Symmachiella dynata</name>
    <dbReference type="NCBI Taxonomy" id="2527995"/>
    <lineage>
        <taxon>Bacteria</taxon>
        <taxon>Pseudomonadati</taxon>
        <taxon>Planctomycetota</taxon>
        <taxon>Planctomycetia</taxon>
        <taxon>Planctomycetales</taxon>
        <taxon>Planctomycetaceae</taxon>
        <taxon>Symmachiella</taxon>
    </lineage>
</organism>
<gene>
    <name evidence="2" type="ORF">Mal52_15980</name>
</gene>
<accession>A0A517ZKY8</accession>
<dbReference type="EMBL" id="CP036276">
    <property type="protein sequence ID" value="QDU43126.1"/>
    <property type="molecule type" value="Genomic_DNA"/>
</dbReference>
<sequence>MPRFLIAMLLVVPLASCTDNDSSSPPEAAGVAGQDREPDMDSWDWEAEFQEMKTALALGKEDAAKLRAAFESTGQEIEKWWTNKGGELIEREAKIKQAVKERDLAGVKSATAAARPLRQEIRQLIKQRKQELLLVLPPESQTQWQAHQVANMFFDIADELQLTDEQVEQVQAAALAAVESSTQETNPRAAAYLKLEKTIEQSILEGGQVAQFEAIKRKNPMRSLRE</sequence>
<proteinExistence type="predicted"/>
<protein>
    <submittedName>
        <fullName evidence="2">Uncharacterized protein</fullName>
    </submittedName>
</protein>
<evidence type="ECO:0000313" key="2">
    <source>
        <dbReference type="EMBL" id="QDU43126.1"/>
    </source>
</evidence>
<feature type="region of interest" description="Disordered" evidence="1">
    <location>
        <begin position="18"/>
        <end position="40"/>
    </location>
</feature>